<dbReference type="AlphaFoldDB" id="A0A430FF25"/>
<protein>
    <recommendedName>
        <fullName evidence="4">Permease</fullName>
    </recommendedName>
</protein>
<proteinExistence type="predicted"/>
<accession>A0A430FF25</accession>
<dbReference type="InterPro" id="IPR021555">
    <property type="entry name" value="DUF3000"/>
</dbReference>
<evidence type="ECO:0000256" key="1">
    <source>
        <dbReference type="SAM" id="MobiDB-lite"/>
    </source>
</evidence>
<comment type="caution">
    <text evidence="2">The sequence shown here is derived from an EMBL/GenBank/DDBJ whole genome shotgun (WGS) entry which is preliminary data.</text>
</comment>
<name>A0A430FF25_9BIFI</name>
<dbReference type="Proteomes" id="UP000287470">
    <property type="component" value="Unassembled WGS sequence"/>
</dbReference>
<evidence type="ECO:0000313" key="2">
    <source>
        <dbReference type="EMBL" id="RSX51410.1"/>
    </source>
</evidence>
<gene>
    <name evidence="2" type="ORF">D2E24_1876</name>
</gene>
<evidence type="ECO:0000313" key="3">
    <source>
        <dbReference type="Proteomes" id="UP000287470"/>
    </source>
</evidence>
<feature type="compositionally biased region" description="Basic and acidic residues" evidence="1">
    <location>
        <begin position="11"/>
        <end position="27"/>
    </location>
</feature>
<dbReference type="EMBL" id="QXGK01000027">
    <property type="protein sequence ID" value="RSX51410.1"/>
    <property type="molecule type" value="Genomic_DNA"/>
</dbReference>
<evidence type="ECO:0008006" key="4">
    <source>
        <dbReference type="Google" id="ProtNLM"/>
    </source>
</evidence>
<keyword evidence="3" id="KW-1185">Reference proteome</keyword>
<reference evidence="2 3" key="1">
    <citation type="submission" date="2018-09" db="EMBL/GenBank/DDBJ databases">
        <title>Characterization of the phylogenetic diversity of five novel species belonging to the genus Bifidobacterium.</title>
        <authorList>
            <person name="Lugli G.A."/>
            <person name="Duranti S."/>
            <person name="Milani C."/>
        </authorList>
    </citation>
    <scope>NUCLEOTIDE SEQUENCE [LARGE SCALE GENOMIC DNA]</scope>
    <source>
        <strain evidence="2 3">2033B</strain>
    </source>
</reference>
<dbReference type="OrthoDB" id="3210980at2"/>
<dbReference type="Pfam" id="PF11452">
    <property type="entry name" value="DUF3000"/>
    <property type="match status" value="1"/>
</dbReference>
<feature type="region of interest" description="Disordered" evidence="1">
    <location>
        <begin position="1"/>
        <end position="27"/>
    </location>
</feature>
<dbReference type="RefSeq" id="WP_125969125.1">
    <property type="nucleotide sequence ID" value="NZ_QXGK01000027.1"/>
</dbReference>
<sequence>MAEIYAFPGDASRRPGEGAGPRRPEGVPDEVWRAVESVRAMERVPGVSYRELPIPTTMADYGIGVAVDCVSGDAHASGWVAVLYSHRTRRDWGSRWRCVAFAGIDLPERADDAFAPRRCWNRMRAHLAGHAAGIDGTVTIIRDTAFGKARTARAPGCELRVSWTPLDKQGSGPDAGTQVMLWSRFVRSAVVHEEEPPVDR</sequence>
<organism evidence="2 3">
    <name type="scientific">Bifidobacterium samirii</name>
    <dbReference type="NCBI Taxonomy" id="2306974"/>
    <lineage>
        <taxon>Bacteria</taxon>
        <taxon>Bacillati</taxon>
        <taxon>Actinomycetota</taxon>
        <taxon>Actinomycetes</taxon>
        <taxon>Bifidobacteriales</taxon>
        <taxon>Bifidobacteriaceae</taxon>
        <taxon>Bifidobacterium</taxon>
    </lineage>
</organism>